<name>A0ABN9PHR9_9DINO</name>
<evidence type="ECO:0000256" key="4">
    <source>
        <dbReference type="ARBA" id="ARBA00023212"/>
    </source>
</evidence>
<comment type="subcellular location">
    <subcellularLocation>
        <location evidence="1">Cell projection</location>
        <location evidence="1">Cilium</location>
    </subcellularLocation>
    <subcellularLocation>
        <location evidence="2">Cytoplasm</location>
        <location evidence="2">Cytoskeleton</location>
    </subcellularLocation>
</comment>
<dbReference type="Gene3D" id="1.10.238.10">
    <property type="entry name" value="EF-hand"/>
    <property type="match status" value="1"/>
</dbReference>
<evidence type="ECO:0008006" key="9">
    <source>
        <dbReference type="Google" id="ProtNLM"/>
    </source>
</evidence>
<dbReference type="EMBL" id="CAUYUJ010000781">
    <property type="protein sequence ID" value="CAK0792515.1"/>
    <property type="molecule type" value="Genomic_DNA"/>
</dbReference>
<gene>
    <name evidence="7" type="ORF">PCOR1329_LOCUS3079</name>
</gene>
<keyword evidence="5" id="KW-0966">Cell projection</keyword>
<sequence>MQNITGLGPESPWTSNLLSATGITHFSNEELKDTFDKMRGESQELSKDQMPLFFKKAYGFVPMPDEMSLYVTALDLDNSGGISWPELEAGLDHVRGIMEEIAKNATEHSSHSDLKDDMRKHRRFAKAPMDKYKAPMTEAQAVGWHEEEVENERYPKKTCAETKYCHSMLLTNKHFDPF</sequence>
<evidence type="ECO:0000256" key="6">
    <source>
        <dbReference type="ARBA" id="ARBA00034777"/>
    </source>
</evidence>
<evidence type="ECO:0000256" key="5">
    <source>
        <dbReference type="ARBA" id="ARBA00023273"/>
    </source>
</evidence>
<comment type="similarity">
    <text evidence="6">Belongs to the CFAP144 family.</text>
</comment>
<evidence type="ECO:0000256" key="3">
    <source>
        <dbReference type="ARBA" id="ARBA00022490"/>
    </source>
</evidence>
<keyword evidence="4" id="KW-0206">Cytoskeleton</keyword>
<evidence type="ECO:0000313" key="8">
    <source>
        <dbReference type="Proteomes" id="UP001189429"/>
    </source>
</evidence>
<organism evidence="7 8">
    <name type="scientific">Prorocentrum cordatum</name>
    <dbReference type="NCBI Taxonomy" id="2364126"/>
    <lineage>
        <taxon>Eukaryota</taxon>
        <taxon>Sar</taxon>
        <taxon>Alveolata</taxon>
        <taxon>Dinophyceae</taxon>
        <taxon>Prorocentrales</taxon>
        <taxon>Prorocentraceae</taxon>
        <taxon>Prorocentrum</taxon>
    </lineage>
</organism>
<dbReference type="InterPro" id="IPR011992">
    <property type="entry name" value="EF-hand-dom_pair"/>
</dbReference>
<evidence type="ECO:0000313" key="7">
    <source>
        <dbReference type="EMBL" id="CAK0792515.1"/>
    </source>
</evidence>
<reference evidence="7" key="1">
    <citation type="submission" date="2023-10" db="EMBL/GenBank/DDBJ databases">
        <authorList>
            <person name="Chen Y."/>
            <person name="Shah S."/>
            <person name="Dougan E. K."/>
            <person name="Thang M."/>
            <person name="Chan C."/>
        </authorList>
    </citation>
    <scope>NUCLEOTIDE SEQUENCE [LARGE SCALE GENOMIC DNA]</scope>
</reference>
<proteinExistence type="inferred from homology"/>
<accession>A0ABN9PHR9</accession>
<protein>
    <recommendedName>
        <fullName evidence="9">EF-hand domain-containing protein</fullName>
    </recommendedName>
</protein>
<dbReference type="SUPFAM" id="SSF47473">
    <property type="entry name" value="EF-hand"/>
    <property type="match status" value="1"/>
</dbReference>
<keyword evidence="8" id="KW-1185">Reference proteome</keyword>
<dbReference type="Pfam" id="PF14886">
    <property type="entry name" value="FAM183"/>
    <property type="match status" value="1"/>
</dbReference>
<comment type="caution">
    <text evidence="7">The sequence shown here is derived from an EMBL/GenBank/DDBJ whole genome shotgun (WGS) entry which is preliminary data.</text>
</comment>
<dbReference type="InterPro" id="IPR029214">
    <property type="entry name" value="CFAP144"/>
</dbReference>
<dbReference type="Proteomes" id="UP001189429">
    <property type="component" value="Unassembled WGS sequence"/>
</dbReference>
<evidence type="ECO:0000256" key="1">
    <source>
        <dbReference type="ARBA" id="ARBA00004138"/>
    </source>
</evidence>
<keyword evidence="3" id="KW-0963">Cytoplasm</keyword>
<evidence type="ECO:0000256" key="2">
    <source>
        <dbReference type="ARBA" id="ARBA00004245"/>
    </source>
</evidence>